<keyword evidence="2" id="KW-0378">Hydrolase</keyword>
<gene>
    <name evidence="4" type="ORF">NEMBOFW57_004489</name>
</gene>
<dbReference type="PANTHER" id="PTHR43283:SF17">
    <property type="entry name" value="(LOVD), PUTATIVE (AFU_ORTHOLOGUE AFUA_5G00920)-RELATED"/>
    <property type="match status" value="1"/>
</dbReference>
<dbReference type="AlphaFoldDB" id="A0AAD4F6F2"/>
<dbReference type="InterPro" id="IPR050789">
    <property type="entry name" value="Diverse_Enzym_Activities"/>
</dbReference>
<evidence type="ECO:0000256" key="1">
    <source>
        <dbReference type="ARBA" id="ARBA00009009"/>
    </source>
</evidence>
<dbReference type="Pfam" id="PF00144">
    <property type="entry name" value="Beta-lactamase"/>
    <property type="match status" value="1"/>
</dbReference>
<evidence type="ECO:0000313" key="5">
    <source>
        <dbReference type="Proteomes" id="UP001197093"/>
    </source>
</evidence>
<keyword evidence="5" id="KW-1185">Reference proteome</keyword>
<dbReference type="InterPro" id="IPR001466">
    <property type="entry name" value="Beta-lactam-related"/>
</dbReference>
<proteinExistence type="inferred from homology"/>
<reference evidence="4" key="1">
    <citation type="submission" date="2023-02" db="EMBL/GenBank/DDBJ databases">
        <authorList>
            <person name="Palmer J.M."/>
        </authorList>
    </citation>
    <scope>NUCLEOTIDE SEQUENCE</scope>
    <source>
        <strain evidence="4">FW57</strain>
    </source>
</reference>
<evidence type="ECO:0000313" key="4">
    <source>
        <dbReference type="EMBL" id="KAG7294418.1"/>
    </source>
</evidence>
<dbReference type="GO" id="GO:0016787">
    <property type="term" value="F:hydrolase activity"/>
    <property type="evidence" value="ECO:0007669"/>
    <property type="project" value="UniProtKB-KW"/>
</dbReference>
<evidence type="ECO:0000259" key="3">
    <source>
        <dbReference type="Pfam" id="PF00144"/>
    </source>
</evidence>
<dbReference type="InterPro" id="IPR012338">
    <property type="entry name" value="Beta-lactam/transpept-like"/>
</dbReference>
<dbReference type="PANTHER" id="PTHR43283">
    <property type="entry name" value="BETA-LACTAMASE-RELATED"/>
    <property type="match status" value="1"/>
</dbReference>
<dbReference type="SUPFAM" id="SSF56601">
    <property type="entry name" value="beta-lactamase/transpeptidase-like"/>
    <property type="match status" value="1"/>
</dbReference>
<protein>
    <recommendedName>
        <fullName evidence="3">Beta-lactamase-related domain-containing protein</fullName>
    </recommendedName>
</protein>
<evidence type="ECO:0000256" key="2">
    <source>
        <dbReference type="ARBA" id="ARBA00022801"/>
    </source>
</evidence>
<comment type="caution">
    <text evidence="4">The sequence shown here is derived from an EMBL/GenBank/DDBJ whole genome shotgun (WGS) entry which is preliminary data.</text>
</comment>
<dbReference type="EMBL" id="JAHCVI010000001">
    <property type="protein sequence ID" value="KAG7294418.1"/>
    <property type="molecule type" value="Genomic_DNA"/>
</dbReference>
<organism evidence="4 5">
    <name type="scientific">Staphylotrichum longicolle</name>
    <dbReference type="NCBI Taxonomy" id="669026"/>
    <lineage>
        <taxon>Eukaryota</taxon>
        <taxon>Fungi</taxon>
        <taxon>Dikarya</taxon>
        <taxon>Ascomycota</taxon>
        <taxon>Pezizomycotina</taxon>
        <taxon>Sordariomycetes</taxon>
        <taxon>Sordariomycetidae</taxon>
        <taxon>Sordariales</taxon>
        <taxon>Chaetomiaceae</taxon>
        <taxon>Staphylotrichum</taxon>
    </lineage>
</organism>
<comment type="similarity">
    <text evidence="1">Belongs to the class-A beta-lactamase family.</text>
</comment>
<name>A0AAD4F6F2_9PEZI</name>
<accession>A0AAD4F6F2</accession>
<sequence>MTPEFEERLKKAVDDGLLPNVVVLAKDKSGKIDYSFSHGPTALVPDADPVTPFTLFTMASMSKLITSLCILLLIQDNFLKVDEDITKYVPELADQPVLTGFDADGKPQYTERKGPITVRHLLTHTAGAGYILMDERLARWAKATGKKLPLPLRHGEDRKVAPSLETRFAYPLLFEPGEGWVYGTGLDWAGRLLEKLTGAFFDDFVAERVLDPVGVAKGGITFHPGRFMPSEQLIAGMSKRNPQTGKVEFMETEIDNEGDALGGEGLFGGMGEYMKVLYSLLMDDGKIVRPELAKLLFQGFLKPTEKEALNKSMETPEWAVGVIPKADYDWSLGGLLTTHDVGHRKRGFLQWGGAWNMAWFIDRESGVCGVFGTQVFPPGDPVVRSYMKEFEDVLYSKL</sequence>
<feature type="domain" description="Beta-lactamase-related" evidence="3">
    <location>
        <begin position="42"/>
        <end position="380"/>
    </location>
</feature>
<dbReference type="Gene3D" id="3.40.710.10">
    <property type="entry name" value="DD-peptidase/beta-lactamase superfamily"/>
    <property type="match status" value="1"/>
</dbReference>
<dbReference type="Proteomes" id="UP001197093">
    <property type="component" value="Unassembled WGS sequence"/>
</dbReference>